<dbReference type="Pfam" id="PF09375">
    <property type="entry name" value="Peptidase_M75"/>
    <property type="match status" value="1"/>
</dbReference>
<keyword evidence="6" id="KW-1185">Reference proteome</keyword>
<feature type="domain" description="Imelysin-like" evidence="4">
    <location>
        <begin position="59"/>
        <end position="369"/>
    </location>
</feature>
<dbReference type="Gene3D" id="1.20.1420.20">
    <property type="entry name" value="M75 peptidase, HXXE motif"/>
    <property type="match status" value="1"/>
</dbReference>
<dbReference type="Proteomes" id="UP001595840">
    <property type="component" value="Unassembled WGS sequence"/>
</dbReference>
<accession>A0ABV8V363</accession>
<comment type="subcellular location">
    <subcellularLocation>
        <location evidence="1">Cell envelope</location>
    </subcellularLocation>
</comment>
<gene>
    <name evidence="5" type="ORF">ACFOX3_03555</name>
</gene>
<dbReference type="PROSITE" id="PS51257">
    <property type="entry name" value="PROKAR_LIPOPROTEIN"/>
    <property type="match status" value="1"/>
</dbReference>
<evidence type="ECO:0000259" key="4">
    <source>
        <dbReference type="Pfam" id="PF09375"/>
    </source>
</evidence>
<feature type="chain" id="PRO_5046241756" evidence="3">
    <location>
        <begin position="17"/>
        <end position="385"/>
    </location>
</feature>
<evidence type="ECO:0000256" key="1">
    <source>
        <dbReference type="ARBA" id="ARBA00004196"/>
    </source>
</evidence>
<dbReference type="RefSeq" id="WP_290259826.1">
    <property type="nucleotide sequence ID" value="NZ_JAUFQG010000004.1"/>
</dbReference>
<keyword evidence="2 3" id="KW-0732">Signal</keyword>
<protein>
    <submittedName>
        <fullName evidence="5">Imelysin family protein</fullName>
    </submittedName>
</protein>
<comment type="caution">
    <text evidence="5">The sequence shown here is derived from an EMBL/GenBank/DDBJ whole genome shotgun (WGS) entry which is preliminary data.</text>
</comment>
<dbReference type="InterPro" id="IPR018976">
    <property type="entry name" value="Imelysin-like"/>
</dbReference>
<feature type="signal peptide" evidence="3">
    <location>
        <begin position="1"/>
        <end position="16"/>
    </location>
</feature>
<organism evidence="5 6">
    <name type="scientific">Simiduia curdlanivorans</name>
    <dbReference type="NCBI Taxonomy" id="1492769"/>
    <lineage>
        <taxon>Bacteria</taxon>
        <taxon>Pseudomonadati</taxon>
        <taxon>Pseudomonadota</taxon>
        <taxon>Gammaproteobacteria</taxon>
        <taxon>Cellvibrionales</taxon>
        <taxon>Cellvibrionaceae</taxon>
        <taxon>Simiduia</taxon>
    </lineage>
</organism>
<reference evidence="6" key="1">
    <citation type="journal article" date="2019" name="Int. J. Syst. Evol. Microbiol.">
        <title>The Global Catalogue of Microorganisms (GCM) 10K type strain sequencing project: providing services to taxonomists for standard genome sequencing and annotation.</title>
        <authorList>
            <consortium name="The Broad Institute Genomics Platform"/>
            <consortium name="The Broad Institute Genome Sequencing Center for Infectious Disease"/>
            <person name="Wu L."/>
            <person name="Ma J."/>
        </authorList>
    </citation>
    <scope>NUCLEOTIDE SEQUENCE [LARGE SCALE GENOMIC DNA]</scope>
    <source>
        <strain evidence="6">CECT 8570</strain>
    </source>
</reference>
<name>A0ABV8V363_9GAMM</name>
<evidence type="ECO:0000256" key="2">
    <source>
        <dbReference type="ARBA" id="ARBA00022729"/>
    </source>
</evidence>
<proteinExistence type="predicted"/>
<dbReference type="InterPro" id="IPR038352">
    <property type="entry name" value="Imelysin_sf"/>
</dbReference>
<dbReference type="EMBL" id="JBHSCX010000003">
    <property type="protein sequence ID" value="MFC4361362.1"/>
    <property type="molecule type" value="Genomic_DNA"/>
</dbReference>
<evidence type="ECO:0000256" key="3">
    <source>
        <dbReference type="SAM" id="SignalP"/>
    </source>
</evidence>
<evidence type="ECO:0000313" key="6">
    <source>
        <dbReference type="Proteomes" id="UP001595840"/>
    </source>
</evidence>
<evidence type="ECO:0000313" key="5">
    <source>
        <dbReference type="EMBL" id="MFC4361362.1"/>
    </source>
</evidence>
<sequence>MRAVILPFTLFALALAACQDREATPKVPDAPAVPTANNQKIEPAVDQQSLAVWHRGGAALARSQAELNALRDSVQALLQNPTQATLNQAREQWHSAHNSGQAFSLFFAMGAAHPGLFVQLETLHDQLDGWPIQPGFLDYFDVYTHSGLVNDIAIPVTAKALKEAHQQFDPADRALGLHPIAYLLWGDKGQRPATDFVKQALKATGEDEPNVEDLANNRRRALLGLMVELAIDSLDKLAARWQETGVYSKVYTGLSAQQRSEILRTSSIYLIEEQLINKQLQPQLDAISQTHLDVSNHNQYSGGSKRLLSAQLNGLALLIEQNQSSALVAHWSQGASKSWLEQLAAANRVLDKLPEEGAATETQWVAAIAALQQLTLPLKAEVETL</sequence>